<evidence type="ECO:0000256" key="1">
    <source>
        <dbReference type="ARBA" id="ARBA00005165"/>
    </source>
</evidence>
<keyword evidence="14" id="KW-1185">Reference proteome</keyword>
<dbReference type="InterPro" id="IPR022998">
    <property type="entry name" value="ThiamineP_synth_TenI"/>
</dbReference>
<keyword evidence="4 9" id="KW-0460">Magnesium</keyword>
<name>A0A366HPH1_9BACT</name>
<keyword evidence="3 9" id="KW-0479">Metal-binding</keyword>
<dbReference type="OrthoDB" id="9812206at2"/>
<comment type="catalytic activity">
    <reaction evidence="8 9 10">
        <text>2-[(2R,5Z)-2-carboxy-4-methylthiazol-5(2H)-ylidene]ethyl phosphate + 4-amino-2-methyl-5-(diphosphooxymethyl)pyrimidine + 2 H(+) = thiamine phosphate + CO2 + diphosphate</text>
        <dbReference type="Rhea" id="RHEA:47844"/>
        <dbReference type="ChEBI" id="CHEBI:15378"/>
        <dbReference type="ChEBI" id="CHEBI:16526"/>
        <dbReference type="ChEBI" id="CHEBI:33019"/>
        <dbReference type="ChEBI" id="CHEBI:37575"/>
        <dbReference type="ChEBI" id="CHEBI:57841"/>
        <dbReference type="ChEBI" id="CHEBI:62899"/>
        <dbReference type="EC" id="2.5.1.3"/>
    </reaction>
</comment>
<comment type="cofactor">
    <cofactor evidence="9">
        <name>Mg(2+)</name>
        <dbReference type="ChEBI" id="CHEBI:18420"/>
    </cofactor>
    <text evidence="9">Binds 1 Mg(2+) ion per subunit.</text>
</comment>
<dbReference type="Gene3D" id="3.20.20.70">
    <property type="entry name" value="Aldolase class I"/>
    <property type="match status" value="1"/>
</dbReference>
<dbReference type="GO" id="GO:0004789">
    <property type="term" value="F:thiamine-phosphate diphosphorylase activity"/>
    <property type="evidence" value="ECO:0007669"/>
    <property type="project" value="UniProtKB-UniRule"/>
</dbReference>
<dbReference type="UniPathway" id="UPA00060">
    <property type="reaction ID" value="UER00141"/>
</dbReference>
<dbReference type="PANTHER" id="PTHR20857:SF15">
    <property type="entry name" value="THIAMINE-PHOSPHATE SYNTHASE"/>
    <property type="match status" value="1"/>
</dbReference>
<feature type="binding site" evidence="9">
    <location>
        <position position="72"/>
    </location>
    <ligand>
        <name>Mg(2+)</name>
        <dbReference type="ChEBI" id="CHEBI:18420"/>
    </ligand>
</feature>
<evidence type="ECO:0000256" key="7">
    <source>
        <dbReference type="ARBA" id="ARBA00047851"/>
    </source>
</evidence>
<evidence type="ECO:0000313" key="13">
    <source>
        <dbReference type="EMBL" id="RBP45396.1"/>
    </source>
</evidence>
<evidence type="ECO:0000256" key="2">
    <source>
        <dbReference type="ARBA" id="ARBA00022679"/>
    </source>
</evidence>
<organism evidence="13 14">
    <name type="scientific">Roseimicrobium gellanilyticum</name>
    <dbReference type="NCBI Taxonomy" id="748857"/>
    <lineage>
        <taxon>Bacteria</taxon>
        <taxon>Pseudomonadati</taxon>
        <taxon>Verrucomicrobiota</taxon>
        <taxon>Verrucomicrobiia</taxon>
        <taxon>Verrucomicrobiales</taxon>
        <taxon>Verrucomicrobiaceae</taxon>
        <taxon>Roseimicrobium</taxon>
    </lineage>
</organism>
<feature type="binding site" evidence="9">
    <location>
        <begin position="39"/>
        <end position="43"/>
    </location>
    <ligand>
        <name>4-amino-2-methyl-5-(diphosphooxymethyl)pyrimidine</name>
        <dbReference type="ChEBI" id="CHEBI:57841"/>
    </ligand>
</feature>
<dbReference type="EC" id="2.5.1.3" evidence="9"/>
<dbReference type="GO" id="GO:0009228">
    <property type="term" value="P:thiamine biosynthetic process"/>
    <property type="evidence" value="ECO:0007669"/>
    <property type="project" value="UniProtKB-KW"/>
</dbReference>
<comment type="catalytic activity">
    <reaction evidence="7 9 10">
        <text>2-(2-carboxy-4-methylthiazol-5-yl)ethyl phosphate + 4-amino-2-methyl-5-(diphosphooxymethyl)pyrimidine + 2 H(+) = thiamine phosphate + CO2 + diphosphate</text>
        <dbReference type="Rhea" id="RHEA:47848"/>
        <dbReference type="ChEBI" id="CHEBI:15378"/>
        <dbReference type="ChEBI" id="CHEBI:16526"/>
        <dbReference type="ChEBI" id="CHEBI:33019"/>
        <dbReference type="ChEBI" id="CHEBI:37575"/>
        <dbReference type="ChEBI" id="CHEBI:57841"/>
        <dbReference type="ChEBI" id="CHEBI:62890"/>
        <dbReference type="EC" id="2.5.1.3"/>
    </reaction>
</comment>
<dbReference type="Pfam" id="PF02581">
    <property type="entry name" value="TMP-TENI"/>
    <property type="match status" value="1"/>
</dbReference>
<proteinExistence type="inferred from homology"/>
<gene>
    <name evidence="9" type="primary">thiE</name>
    <name evidence="13" type="ORF">DES53_103395</name>
</gene>
<evidence type="ECO:0000256" key="6">
    <source>
        <dbReference type="ARBA" id="ARBA00047334"/>
    </source>
</evidence>
<dbReference type="GO" id="GO:0000287">
    <property type="term" value="F:magnesium ion binding"/>
    <property type="evidence" value="ECO:0007669"/>
    <property type="project" value="UniProtKB-UniRule"/>
</dbReference>
<dbReference type="SUPFAM" id="SSF51391">
    <property type="entry name" value="Thiamin phosphate synthase"/>
    <property type="match status" value="1"/>
</dbReference>
<dbReference type="AlphaFoldDB" id="A0A366HPH1"/>
<feature type="binding site" evidence="9">
    <location>
        <position position="110"/>
    </location>
    <ligand>
        <name>4-amino-2-methyl-5-(diphosphooxymethyl)pyrimidine</name>
        <dbReference type="ChEBI" id="CHEBI:57841"/>
    </ligand>
</feature>
<evidence type="ECO:0000256" key="11">
    <source>
        <dbReference type="RuleBase" id="RU004253"/>
    </source>
</evidence>
<comment type="caution">
    <text evidence="13">The sequence shown here is derived from an EMBL/GenBank/DDBJ whole genome shotgun (WGS) entry which is preliminary data.</text>
</comment>
<evidence type="ECO:0000256" key="9">
    <source>
        <dbReference type="HAMAP-Rule" id="MF_00097"/>
    </source>
</evidence>
<keyword evidence="5 9" id="KW-0784">Thiamine biosynthesis</keyword>
<dbReference type="InterPro" id="IPR034291">
    <property type="entry name" value="TMP_synthase"/>
</dbReference>
<dbReference type="InterPro" id="IPR013785">
    <property type="entry name" value="Aldolase_TIM"/>
</dbReference>
<feature type="binding site" evidence="9">
    <location>
        <position position="139"/>
    </location>
    <ligand>
        <name>4-amino-2-methyl-5-(diphosphooxymethyl)pyrimidine</name>
        <dbReference type="ChEBI" id="CHEBI:57841"/>
    </ligand>
</feature>
<evidence type="ECO:0000256" key="10">
    <source>
        <dbReference type="RuleBase" id="RU003826"/>
    </source>
</evidence>
<feature type="binding site" evidence="9">
    <location>
        <begin position="186"/>
        <end position="187"/>
    </location>
    <ligand>
        <name>2-[(2R,5Z)-2-carboxy-4-methylthiazol-5(2H)-ylidene]ethyl phosphate</name>
        <dbReference type="ChEBI" id="CHEBI:62899"/>
    </ligand>
</feature>
<feature type="binding site" evidence="9">
    <location>
        <begin position="136"/>
        <end position="138"/>
    </location>
    <ligand>
        <name>2-[(2R,5Z)-2-carboxy-4-methylthiazol-5(2H)-ylidene]ethyl phosphate</name>
        <dbReference type="ChEBI" id="CHEBI:62899"/>
    </ligand>
</feature>
<evidence type="ECO:0000256" key="4">
    <source>
        <dbReference type="ARBA" id="ARBA00022842"/>
    </source>
</evidence>
<comment type="similarity">
    <text evidence="9 10">Belongs to the thiamine-phosphate synthase family.</text>
</comment>
<evidence type="ECO:0000259" key="12">
    <source>
        <dbReference type="Pfam" id="PF02581"/>
    </source>
</evidence>
<evidence type="ECO:0000256" key="3">
    <source>
        <dbReference type="ARBA" id="ARBA00022723"/>
    </source>
</evidence>
<accession>A0A366HPH1</accession>
<keyword evidence="2 9" id="KW-0808">Transferase</keyword>
<feature type="domain" description="Thiamine phosphate synthase/TenI" evidence="12">
    <location>
        <begin position="9"/>
        <end position="188"/>
    </location>
</feature>
<dbReference type="GO" id="GO:0005737">
    <property type="term" value="C:cytoplasm"/>
    <property type="evidence" value="ECO:0007669"/>
    <property type="project" value="TreeGrafter"/>
</dbReference>
<protein>
    <recommendedName>
        <fullName evidence="9">Thiamine-phosphate synthase</fullName>
        <shortName evidence="9">TP synthase</shortName>
        <shortName evidence="9">TPS</shortName>
        <ecNumber evidence="9">2.5.1.3</ecNumber>
    </recommendedName>
    <alternativeName>
        <fullName evidence="9">Thiamine-phosphate pyrophosphorylase</fullName>
        <shortName evidence="9">TMP pyrophosphorylase</shortName>
        <shortName evidence="9">TMP-PPase</shortName>
    </alternativeName>
</protein>
<feature type="binding site" evidence="9">
    <location>
        <position position="91"/>
    </location>
    <ligand>
        <name>Mg(2+)</name>
        <dbReference type="ChEBI" id="CHEBI:18420"/>
    </ligand>
</feature>
<evidence type="ECO:0000256" key="5">
    <source>
        <dbReference type="ARBA" id="ARBA00022977"/>
    </source>
</evidence>
<dbReference type="PANTHER" id="PTHR20857">
    <property type="entry name" value="THIAMINE-PHOSPHATE PYROPHOSPHORYLASE"/>
    <property type="match status" value="1"/>
</dbReference>
<dbReference type="HAMAP" id="MF_00097">
    <property type="entry name" value="TMP_synthase"/>
    <property type="match status" value="1"/>
</dbReference>
<comment type="catalytic activity">
    <reaction evidence="6 9 10">
        <text>4-methyl-5-(2-phosphooxyethyl)-thiazole + 4-amino-2-methyl-5-(diphosphooxymethyl)pyrimidine + H(+) = thiamine phosphate + diphosphate</text>
        <dbReference type="Rhea" id="RHEA:22328"/>
        <dbReference type="ChEBI" id="CHEBI:15378"/>
        <dbReference type="ChEBI" id="CHEBI:33019"/>
        <dbReference type="ChEBI" id="CHEBI:37575"/>
        <dbReference type="ChEBI" id="CHEBI:57841"/>
        <dbReference type="ChEBI" id="CHEBI:58296"/>
        <dbReference type="EC" id="2.5.1.3"/>
    </reaction>
</comment>
<reference evidence="13 14" key="1">
    <citation type="submission" date="2018-06" db="EMBL/GenBank/DDBJ databases">
        <title>Genomic Encyclopedia of Type Strains, Phase IV (KMG-IV): sequencing the most valuable type-strain genomes for metagenomic binning, comparative biology and taxonomic classification.</title>
        <authorList>
            <person name="Goeker M."/>
        </authorList>
    </citation>
    <scope>NUCLEOTIDE SEQUENCE [LARGE SCALE GENOMIC DNA]</scope>
    <source>
        <strain evidence="13 14">DSM 25532</strain>
    </source>
</reference>
<feature type="binding site" evidence="9">
    <location>
        <position position="71"/>
    </location>
    <ligand>
        <name>4-amino-2-methyl-5-(diphosphooxymethyl)pyrimidine</name>
        <dbReference type="ChEBI" id="CHEBI:57841"/>
    </ligand>
</feature>
<comment type="pathway">
    <text evidence="1 9 11">Cofactor biosynthesis; thiamine diphosphate biosynthesis; thiamine phosphate from 4-amino-2-methyl-5-diphosphomethylpyrimidine and 4-methyl-5-(2-phosphoethyl)-thiazole: step 1/1.</text>
</comment>
<evidence type="ECO:0000256" key="8">
    <source>
        <dbReference type="ARBA" id="ARBA00047883"/>
    </source>
</evidence>
<evidence type="ECO:0000313" key="14">
    <source>
        <dbReference type="Proteomes" id="UP000253426"/>
    </source>
</evidence>
<feature type="binding site" evidence="9">
    <location>
        <position position="166"/>
    </location>
    <ligand>
        <name>2-[(2R,5Z)-2-carboxy-4-methylthiazol-5(2H)-ylidene]ethyl phosphate</name>
        <dbReference type="ChEBI" id="CHEBI:62899"/>
    </ligand>
</feature>
<dbReference type="Proteomes" id="UP000253426">
    <property type="component" value="Unassembled WGS sequence"/>
</dbReference>
<dbReference type="NCBIfam" id="TIGR00693">
    <property type="entry name" value="thiE"/>
    <property type="match status" value="1"/>
</dbReference>
<dbReference type="CDD" id="cd00564">
    <property type="entry name" value="TMP_TenI"/>
    <property type="match status" value="1"/>
</dbReference>
<dbReference type="RefSeq" id="WP_113958520.1">
    <property type="nucleotide sequence ID" value="NZ_QNRR01000003.1"/>
</dbReference>
<sequence>MRRIEDCHLYGIVDLGYVEPRKVPEMTHALVEGGVDVLQLRAKKLIAGEVERLAREMLPITRLAGVPLVINDHPAVAASVGSEGIHVGQDDLSVAETRALVGSACFVGKSTHSVAQARAAMDEGADYIGFGPLYATGTKPDYVPIGLENIKEVYSFATCPAFCIGGVNWERLPEILAAGAQRVVVVSAFLCAPDVRAAVRQVKQALEASRTVGG</sequence>
<dbReference type="GO" id="GO:0009229">
    <property type="term" value="P:thiamine diphosphate biosynthetic process"/>
    <property type="evidence" value="ECO:0007669"/>
    <property type="project" value="UniProtKB-UniRule"/>
</dbReference>
<comment type="function">
    <text evidence="9">Condenses 4-methyl-5-(beta-hydroxyethyl)thiazole monophosphate (THZ-P) and 2-methyl-4-amino-5-hydroxymethyl pyrimidine pyrophosphate (HMP-PP) to form thiamine monophosphate (TMP).</text>
</comment>
<dbReference type="InterPro" id="IPR036206">
    <property type="entry name" value="ThiamineP_synth_sf"/>
</dbReference>
<dbReference type="EMBL" id="QNRR01000003">
    <property type="protein sequence ID" value="RBP45396.1"/>
    <property type="molecule type" value="Genomic_DNA"/>
</dbReference>